<gene>
    <name evidence="3" type="ORF">I206_04886</name>
    <name evidence="4" type="ORF">I206_106063</name>
</gene>
<keyword evidence="2" id="KW-0472">Membrane</keyword>
<reference evidence="4" key="4">
    <citation type="submission" date="2024-02" db="EMBL/GenBank/DDBJ databases">
        <title>Comparative genomics of Cryptococcus and Kwoniella reveals pathogenesis evolution and contrasting modes of karyotype evolution via chromosome fusion or intercentromeric recombination.</title>
        <authorList>
            <person name="Coelho M.A."/>
            <person name="David-Palma M."/>
            <person name="Shea T."/>
            <person name="Bowers K."/>
            <person name="McGinley-Smith S."/>
            <person name="Mohammad A.W."/>
            <person name="Gnirke A."/>
            <person name="Yurkov A.M."/>
            <person name="Nowrousian M."/>
            <person name="Sun S."/>
            <person name="Cuomo C.A."/>
            <person name="Heitman J."/>
        </authorList>
    </citation>
    <scope>NUCLEOTIDE SEQUENCE</scope>
    <source>
        <strain evidence="4">CBS 10737</strain>
    </source>
</reference>
<keyword evidence="2" id="KW-1133">Transmembrane helix</keyword>
<dbReference type="GeneID" id="30173255"/>
<protein>
    <submittedName>
        <fullName evidence="3">Uncharacterized protein</fullName>
    </submittedName>
</protein>
<feature type="region of interest" description="Disordered" evidence="1">
    <location>
        <begin position="433"/>
        <end position="463"/>
    </location>
</feature>
<dbReference type="KEGG" id="kpin:30173255"/>
<dbReference type="AlphaFoldDB" id="A0A1B9I160"/>
<reference evidence="4" key="2">
    <citation type="submission" date="2013-07" db="EMBL/GenBank/DDBJ databases">
        <authorList>
            <consortium name="The Broad Institute Genome Sequencing Platform"/>
            <person name="Cuomo C."/>
            <person name="Litvintseva A."/>
            <person name="Chen Y."/>
            <person name="Heitman J."/>
            <person name="Sun S."/>
            <person name="Springer D."/>
            <person name="Dromer F."/>
            <person name="Young S.K."/>
            <person name="Zeng Q."/>
            <person name="Gargeya S."/>
            <person name="Fitzgerald M."/>
            <person name="Abouelleil A."/>
            <person name="Alvarado L."/>
            <person name="Berlin A.M."/>
            <person name="Chapman S.B."/>
            <person name="Dewar J."/>
            <person name="Goldberg J."/>
            <person name="Griggs A."/>
            <person name="Gujja S."/>
            <person name="Hansen M."/>
            <person name="Howarth C."/>
            <person name="Imamovic A."/>
            <person name="Larimer J."/>
            <person name="McCowan C."/>
            <person name="Murphy C."/>
            <person name="Pearson M."/>
            <person name="Priest M."/>
            <person name="Roberts A."/>
            <person name="Saif S."/>
            <person name="Shea T."/>
            <person name="Sykes S."/>
            <person name="Wortman J."/>
            <person name="Nusbaum C."/>
            <person name="Birren B."/>
        </authorList>
    </citation>
    <scope>NUCLEOTIDE SEQUENCE</scope>
    <source>
        <strain evidence="4">CBS 10737</strain>
    </source>
</reference>
<accession>A0A1B9I160</accession>
<evidence type="ECO:0000256" key="1">
    <source>
        <dbReference type="SAM" id="MobiDB-lite"/>
    </source>
</evidence>
<reference evidence="3" key="3">
    <citation type="submission" date="2016-07" db="EMBL/GenBank/DDBJ databases">
        <title>Evolution of pathogenesis and genome organization in the Tremellales.</title>
        <authorList>
            <person name="Cuomo C."/>
            <person name="Litvintseva A."/>
            <person name="Heitman J."/>
            <person name="Chen Y."/>
            <person name="Sun S."/>
            <person name="Springer D."/>
            <person name="Dromer F."/>
            <person name="Young S."/>
            <person name="Zeng Q."/>
            <person name="Chapman S."/>
            <person name="Gujja S."/>
            <person name="Saif S."/>
            <person name="Birren B."/>
        </authorList>
    </citation>
    <scope>NUCLEOTIDE SEQUENCE</scope>
    <source>
        <strain evidence="3">CBS 10737</strain>
    </source>
</reference>
<name>A0A1B9I160_9TREE</name>
<dbReference type="RefSeq" id="XP_019010417.1">
    <property type="nucleotide sequence ID" value="XM_019156615.1"/>
</dbReference>
<keyword evidence="2" id="KW-0812">Transmembrane</keyword>
<evidence type="ECO:0000313" key="3">
    <source>
        <dbReference type="EMBL" id="OCF49198.1"/>
    </source>
</evidence>
<organism evidence="3">
    <name type="scientific">Kwoniella pini CBS 10737</name>
    <dbReference type="NCBI Taxonomy" id="1296096"/>
    <lineage>
        <taxon>Eukaryota</taxon>
        <taxon>Fungi</taxon>
        <taxon>Dikarya</taxon>
        <taxon>Basidiomycota</taxon>
        <taxon>Agaricomycotina</taxon>
        <taxon>Tremellomycetes</taxon>
        <taxon>Tremellales</taxon>
        <taxon>Cryptococcaceae</taxon>
        <taxon>Kwoniella</taxon>
    </lineage>
</organism>
<evidence type="ECO:0000313" key="4">
    <source>
        <dbReference type="EMBL" id="WWC72103.1"/>
    </source>
</evidence>
<dbReference type="OrthoDB" id="2576605at2759"/>
<feature type="transmembrane region" description="Helical" evidence="2">
    <location>
        <begin position="6"/>
        <end position="30"/>
    </location>
</feature>
<dbReference type="Proteomes" id="UP000094020">
    <property type="component" value="Chromosome 8"/>
</dbReference>
<dbReference type="EMBL" id="CP144526">
    <property type="protein sequence ID" value="WWC72103.1"/>
    <property type="molecule type" value="Genomic_DNA"/>
</dbReference>
<proteinExistence type="predicted"/>
<evidence type="ECO:0000313" key="5">
    <source>
        <dbReference type="Proteomes" id="UP000094020"/>
    </source>
</evidence>
<keyword evidence="5" id="KW-1185">Reference proteome</keyword>
<sequence length="560" mass="62944">MALEDIIITIVVVVSPILFFTVLFGLTYLYRRHRSPFRLGKFREDSFLPGNNMASGGAIWDPRSREKRFPHCHICFEDHSYNPALQTATLGDTPYKLNLSEKLSVDNQIKIPVRRESSLAQPHFQDKMFSIRRISDNPLQTDQFTRVNSFCSSLGRANSSSELLPFEDRSTSSGLSAIDNSPPNRHLSVILDGTGNDLQKVLSVRRVSAGGEEDELQINKVNRQHILSETHNNSGCKDEKSHYENIKPLKLINTSNAVPPKPSSVSCPHPFSKEALQRSSYISSTNIFPIPHIQIPERSKSKIRPSTLKIPSTSSNSLSNLSSNTTLIDKNDHLIKSNTNSNQTLKSITIKTPESKYSIDTCSSFGHDPINSKNQSFFNFNKNWNGFKQIQIKNENNQEKLPKIEIPISPTTSTPNLKLNRKNTISATFRKLNQNNNNSDLKSFVPASQFDNQEDEKGKRRKETLSNASKIIYLADIVKKEENLQNRLTSSIYSEIDIMHPPEESLVRKTGSIVSDKPPELSPLRMEQGLGVHNSIAASLGERMVLGDVEVEHNDEPRAI</sequence>
<evidence type="ECO:0000256" key="2">
    <source>
        <dbReference type="SAM" id="Phobius"/>
    </source>
</evidence>
<reference evidence="3" key="1">
    <citation type="submission" date="2013-07" db="EMBL/GenBank/DDBJ databases">
        <title>The Genome Sequence of Cryptococcus pinus CBS10737.</title>
        <authorList>
            <consortium name="The Broad Institute Genome Sequencing Platform"/>
            <person name="Cuomo C."/>
            <person name="Litvintseva A."/>
            <person name="Chen Y."/>
            <person name="Heitman J."/>
            <person name="Sun S."/>
            <person name="Springer D."/>
            <person name="Dromer F."/>
            <person name="Young S.K."/>
            <person name="Zeng Q."/>
            <person name="Gargeya S."/>
            <person name="Fitzgerald M."/>
            <person name="Abouelleil A."/>
            <person name="Alvarado L."/>
            <person name="Berlin A.M."/>
            <person name="Chapman S.B."/>
            <person name="Dewar J."/>
            <person name="Goldberg J."/>
            <person name="Griggs A."/>
            <person name="Gujja S."/>
            <person name="Hansen M."/>
            <person name="Howarth C."/>
            <person name="Imamovic A."/>
            <person name="Larimer J."/>
            <person name="McCowan C."/>
            <person name="Murphy C."/>
            <person name="Pearson M."/>
            <person name="Priest M."/>
            <person name="Roberts A."/>
            <person name="Saif S."/>
            <person name="Shea T."/>
            <person name="Sykes S."/>
            <person name="Wortman J."/>
            <person name="Nusbaum C."/>
            <person name="Birren B."/>
        </authorList>
    </citation>
    <scope>NUCLEOTIDE SEQUENCE [LARGE SCALE GENOMIC DNA]</scope>
    <source>
        <strain evidence="3">CBS 10737</strain>
    </source>
</reference>
<dbReference type="EMBL" id="KI894012">
    <property type="protein sequence ID" value="OCF49198.1"/>
    <property type="molecule type" value="Genomic_DNA"/>
</dbReference>